<protein>
    <recommendedName>
        <fullName evidence="1">Gfo/Idh/MocA-like oxidoreductase N-terminal domain-containing protein</fullName>
    </recommendedName>
</protein>
<dbReference type="InterPro" id="IPR051317">
    <property type="entry name" value="Gfo/Idh/MocA_oxidoreduct"/>
</dbReference>
<comment type="caution">
    <text evidence="2">The sequence shown here is derived from an EMBL/GenBank/DDBJ whole genome shotgun (WGS) entry which is preliminary data.</text>
</comment>
<dbReference type="EMBL" id="LJZO01000002">
    <property type="protein sequence ID" value="ROW04120.1"/>
    <property type="molecule type" value="Genomic_DNA"/>
</dbReference>
<dbReference type="STRING" id="252740.A0A423WL76"/>
<dbReference type="InterPro" id="IPR000683">
    <property type="entry name" value="Gfo/Idh/MocA-like_OxRdtase_N"/>
</dbReference>
<dbReference type="Gene3D" id="3.40.50.720">
    <property type="entry name" value="NAD(P)-binding Rossmann-like Domain"/>
    <property type="match status" value="1"/>
</dbReference>
<evidence type="ECO:0000313" key="2">
    <source>
        <dbReference type="EMBL" id="ROW04120.1"/>
    </source>
</evidence>
<dbReference type="Proteomes" id="UP000284375">
    <property type="component" value="Unassembled WGS sequence"/>
</dbReference>
<keyword evidence="3" id="KW-1185">Reference proteome</keyword>
<reference evidence="2 3" key="1">
    <citation type="submission" date="2015-09" db="EMBL/GenBank/DDBJ databases">
        <title>Host preference determinants of Valsa canker pathogens revealed by comparative genomics.</title>
        <authorList>
            <person name="Yin Z."/>
            <person name="Huang L."/>
        </authorList>
    </citation>
    <scope>NUCLEOTIDE SEQUENCE [LARGE SCALE GENOMIC DNA]</scope>
    <source>
        <strain evidence="2 3">YSFL</strain>
    </source>
</reference>
<dbReference type="SUPFAM" id="SSF51735">
    <property type="entry name" value="NAD(P)-binding Rossmann-fold domains"/>
    <property type="match status" value="1"/>
</dbReference>
<accession>A0A423WL76</accession>
<name>A0A423WL76_CYTCH</name>
<dbReference type="AlphaFoldDB" id="A0A423WL76"/>
<dbReference type="InterPro" id="IPR036291">
    <property type="entry name" value="NAD(P)-bd_dom_sf"/>
</dbReference>
<evidence type="ECO:0000313" key="3">
    <source>
        <dbReference type="Proteomes" id="UP000284375"/>
    </source>
</evidence>
<dbReference type="OrthoDB" id="446809at2759"/>
<dbReference type="PANTHER" id="PTHR43708">
    <property type="entry name" value="CONSERVED EXPRESSED OXIDOREDUCTASE (EUROFUNG)"/>
    <property type="match status" value="1"/>
</dbReference>
<organism evidence="2 3">
    <name type="scientific">Cytospora chrysosperma</name>
    <name type="common">Cytospora canker fungus</name>
    <name type="synonym">Sphaeria chrysosperma</name>
    <dbReference type="NCBI Taxonomy" id="252740"/>
    <lineage>
        <taxon>Eukaryota</taxon>
        <taxon>Fungi</taxon>
        <taxon>Dikarya</taxon>
        <taxon>Ascomycota</taxon>
        <taxon>Pezizomycotina</taxon>
        <taxon>Sordariomycetes</taxon>
        <taxon>Sordariomycetidae</taxon>
        <taxon>Diaporthales</taxon>
        <taxon>Cytosporaceae</taxon>
        <taxon>Cytospora</taxon>
    </lineage>
</organism>
<sequence length="175" mass="18734">MSPQSLSTLSALVMHGFKVFQSTKAPIRLGIIGLSASATTSWASTAHLPYLLSARGSSKYNIVALCNSSLESAKKAIEMYGLGAEKTRAYDDPVALAADPAVDMVVCCTRVDTHYKLIRPSIEAGKAAFVEWPLTHDVQLSRELAELAAEKGTRTMVGLQGRLAPVVLKMKGLVE</sequence>
<proteinExistence type="predicted"/>
<feature type="domain" description="Gfo/Idh/MocA-like oxidoreductase N-terminal" evidence="1">
    <location>
        <begin position="27"/>
        <end position="158"/>
    </location>
</feature>
<dbReference type="Pfam" id="PF01408">
    <property type="entry name" value="GFO_IDH_MocA"/>
    <property type="match status" value="1"/>
</dbReference>
<evidence type="ECO:0000259" key="1">
    <source>
        <dbReference type="Pfam" id="PF01408"/>
    </source>
</evidence>
<dbReference type="GO" id="GO:0000166">
    <property type="term" value="F:nucleotide binding"/>
    <property type="evidence" value="ECO:0007669"/>
    <property type="project" value="InterPro"/>
</dbReference>
<gene>
    <name evidence="2" type="ORF">VSDG_00945</name>
</gene>
<dbReference type="PANTHER" id="PTHR43708:SF1">
    <property type="entry name" value="GALACTOSE_LACTOSE METABOLISM REGULATORY PROTEIN GAL80"/>
    <property type="match status" value="1"/>
</dbReference>